<feature type="transmembrane region" description="Helical" evidence="1">
    <location>
        <begin position="53"/>
        <end position="73"/>
    </location>
</feature>
<dbReference type="Proteomes" id="UP001153642">
    <property type="component" value="Unassembled WGS sequence"/>
</dbReference>
<keyword evidence="3" id="KW-1185">Reference proteome</keyword>
<evidence type="ECO:0000313" key="2">
    <source>
        <dbReference type="EMBL" id="MDG3587271.1"/>
    </source>
</evidence>
<keyword evidence="1" id="KW-1133">Transmembrane helix</keyword>
<evidence type="ECO:0000256" key="1">
    <source>
        <dbReference type="SAM" id="Phobius"/>
    </source>
</evidence>
<keyword evidence="1" id="KW-0812">Transmembrane</keyword>
<gene>
    <name evidence="2" type="ORF">OSR52_15480</name>
</gene>
<name>A0ABT6FW12_9FLAO</name>
<evidence type="ECO:0000313" key="3">
    <source>
        <dbReference type="Proteomes" id="UP001153642"/>
    </source>
</evidence>
<protein>
    <recommendedName>
        <fullName evidence="4">Holin</fullName>
    </recommendedName>
</protein>
<dbReference type="RefSeq" id="WP_277901018.1">
    <property type="nucleotide sequence ID" value="NZ_JAPMUA010000006.1"/>
</dbReference>
<comment type="caution">
    <text evidence="2">The sequence shown here is derived from an EMBL/GenBank/DDBJ whole genome shotgun (WGS) entry which is preliminary data.</text>
</comment>
<keyword evidence="1" id="KW-0472">Membrane</keyword>
<sequence>MELDKLTNILNEILELTAQILFGLFILVIGNYISLLIYNMVNKSQSNKFVAGIIRAASLALFIAIALRTMGIANEIVETAFTFIIGAIAVTVALSYGLGGREAAGEHFKEIIQKLKGKEPSKEK</sequence>
<accession>A0ABT6FW12</accession>
<proteinExistence type="predicted"/>
<organism evidence="2 3">
    <name type="scientific">Galbibacter pacificus</name>
    <dbReference type="NCBI Taxonomy" id="2996052"/>
    <lineage>
        <taxon>Bacteria</taxon>
        <taxon>Pseudomonadati</taxon>
        <taxon>Bacteroidota</taxon>
        <taxon>Flavobacteriia</taxon>
        <taxon>Flavobacteriales</taxon>
        <taxon>Flavobacteriaceae</taxon>
        <taxon>Galbibacter</taxon>
    </lineage>
</organism>
<evidence type="ECO:0008006" key="4">
    <source>
        <dbReference type="Google" id="ProtNLM"/>
    </source>
</evidence>
<feature type="transmembrane region" description="Helical" evidence="1">
    <location>
        <begin position="20"/>
        <end position="41"/>
    </location>
</feature>
<dbReference type="EMBL" id="JAPMUA010000006">
    <property type="protein sequence ID" value="MDG3587271.1"/>
    <property type="molecule type" value="Genomic_DNA"/>
</dbReference>
<feature type="transmembrane region" description="Helical" evidence="1">
    <location>
        <begin position="79"/>
        <end position="99"/>
    </location>
</feature>
<reference evidence="2" key="1">
    <citation type="submission" date="2022-11" db="EMBL/GenBank/DDBJ databases">
        <title>High-quality draft genome sequence of Galbibacter sp. strain CMA-7.</title>
        <authorList>
            <person name="Wei L."/>
            <person name="Dong C."/>
            <person name="Shao Z."/>
        </authorList>
    </citation>
    <scope>NUCLEOTIDE SEQUENCE</scope>
    <source>
        <strain evidence="2">CMA-7</strain>
    </source>
</reference>